<keyword evidence="3" id="KW-1185">Reference proteome</keyword>
<sequence>MIPRESPNGAQLRRLFIDSDSVAAGFMATLSGTPRVAPPGNMLLLRTEPAHRAFLKPFGTRQKIKEPFSLESLSRFMLAAIFIPKNHEIKVNPEMHEVSQRSYYFFTFAFFCPSTTISERPPKTRMPLTSPEKTRSTQTAVQEKGEMEMFGAQPRWNGKSGTRLSVHL</sequence>
<feature type="region of interest" description="Disordered" evidence="1">
    <location>
        <begin position="120"/>
        <end position="141"/>
    </location>
</feature>
<dbReference type="Proteomes" id="UP000051063">
    <property type="component" value="Unassembled WGS sequence"/>
</dbReference>
<organism evidence="2 3">
    <name type="scientific">Brevibacillus choshinensis</name>
    <dbReference type="NCBI Taxonomy" id="54911"/>
    <lineage>
        <taxon>Bacteria</taxon>
        <taxon>Bacillati</taxon>
        <taxon>Bacillota</taxon>
        <taxon>Bacilli</taxon>
        <taxon>Bacillales</taxon>
        <taxon>Paenibacillaceae</taxon>
        <taxon>Brevibacillus</taxon>
    </lineage>
</organism>
<comment type="caution">
    <text evidence="2">The sequence shown here is derived from an EMBL/GenBank/DDBJ whole genome shotgun (WGS) entry which is preliminary data.</text>
</comment>
<reference evidence="2 3" key="1">
    <citation type="submission" date="2015-09" db="EMBL/GenBank/DDBJ databases">
        <title>Genome sequencing project for genomic taxonomy and phylogenomics of Bacillus-like bacteria.</title>
        <authorList>
            <person name="Liu B."/>
            <person name="Wang J."/>
            <person name="Zhu Y."/>
            <person name="Liu G."/>
            <person name="Chen Q."/>
            <person name="Chen Z."/>
            <person name="Lan J."/>
            <person name="Che J."/>
            <person name="Ge C."/>
            <person name="Shi H."/>
            <person name="Pan Z."/>
            <person name="Liu X."/>
        </authorList>
    </citation>
    <scope>NUCLEOTIDE SEQUENCE [LARGE SCALE GENOMIC DNA]</scope>
    <source>
        <strain evidence="2 3">DSM 8552</strain>
    </source>
</reference>
<protein>
    <submittedName>
        <fullName evidence="2">Uncharacterized protein</fullName>
    </submittedName>
</protein>
<evidence type="ECO:0000256" key="1">
    <source>
        <dbReference type="SAM" id="MobiDB-lite"/>
    </source>
</evidence>
<evidence type="ECO:0000313" key="2">
    <source>
        <dbReference type="EMBL" id="KQL45892.1"/>
    </source>
</evidence>
<gene>
    <name evidence="2" type="ORF">AN963_12760</name>
</gene>
<dbReference type="EMBL" id="LJJB01000010">
    <property type="protein sequence ID" value="KQL45892.1"/>
    <property type="molecule type" value="Genomic_DNA"/>
</dbReference>
<accession>A0ABR5N5I0</accession>
<name>A0ABR5N5I0_BRECH</name>
<evidence type="ECO:0000313" key="3">
    <source>
        <dbReference type="Proteomes" id="UP000051063"/>
    </source>
</evidence>
<proteinExistence type="predicted"/>